<sequence length="90" mass="10028">MTVKGLRRCAGGPGGTSGDVTVRSVPNEAAWNDFILGRQNYWLRSYNRQMNAGERAETGCDNLGFRPKTLACQNFCPLLRLRAKSHNLRS</sequence>
<reference evidence="2 3" key="1">
    <citation type="submission" date="2021-08" db="EMBL/GenBank/DDBJ databases">
        <title>Draft Genome Sequence of Phanerochaete sordida strain YK-624.</title>
        <authorList>
            <person name="Mori T."/>
            <person name="Dohra H."/>
            <person name="Suzuki T."/>
            <person name="Kawagishi H."/>
            <person name="Hirai H."/>
        </authorList>
    </citation>
    <scope>NUCLEOTIDE SEQUENCE [LARGE SCALE GENOMIC DNA]</scope>
    <source>
        <strain evidence="2 3">YK-624</strain>
    </source>
</reference>
<evidence type="ECO:0000313" key="2">
    <source>
        <dbReference type="EMBL" id="GJE84722.1"/>
    </source>
</evidence>
<dbReference type="AlphaFoldDB" id="A0A9P3FYA6"/>
<feature type="region of interest" description="Disordered" evidence="1">
    <location>
        <begin position="1"/>
        <end position="21"/>
    </location>
</feature>
<evidence type="ECO:0000313" key="3">
    <source>
        <dbReference type="Proteomes" id="UP000703269"/>
    </source>
</evidence>
<organism evidence="2 3">
    <name type="scientific">Phanerochaete sordida</name>
    <dbReference type="NCBI Taxonomy" id="48140"/>
    <lineage>
        <taxon>Eukaryota</taxon>
        <taxon>Fungi</taxon>
        <taxon>Dikarya</taxon>
        <taxon>Basidiomycota</taxon>
        <taxon>Agaricomycotina</taxon>
        <taxon>Agaricomycetes</taxon>
        <taxon>Polyporales</taxon>
        <taxon>Phanerochaetaceae</taxon>
        <taxon>Phanerochaete</taxon>
    </lineage>
</organism>
<proteinExistence type="predicted"/>
<evidence type="ECO:0000256" key="1">
    <source>
        <dbReference type="SAM" id="MobiDB-lite"/>
    </source>
</evidence>
<dbReference type="Proteomes" id="UP000703269">
    <property type="component" value="Unassembled WGS sequence"/>
</dbReference>
<gene>
    <name evidence="2" type="ORF">PsYK624_007980</name>
</gene>
<name>A0A9P3FYA6_9APHY</name>
<comment type="caution">
    <text evidence="2">The sequence shown here is derived from an EMBL/GenBank/DDBJ whole genome shotgun (WGS) entry which is preliminary data.</text>
</comment>
<accession>A0A9P3FYA6</accession>
<keyword evidence="3" id="KW-1185">Reference proteome</keyword>
<protein>
    <submittedName>
        <fullName evidence="2">Uncharacterized protein</fullName>
    </submittedName>
</protein>
<dbReference type="EMBL" id="BPQB01000001">
    <property type="protein sequence ID" value="GJE84722.1"/>
    <property type="molecule type" value="Genomic_DNA"/>
</dbReference>